<reference evidence="4 5" key="1">
    <citation type="submission" date="2020-12" db="EMBL/GenBank/DDBJ databases">
        <title>Draft genome sequence of Halomonas pacifica strain CARE-V15.</title>
        <authorList>
            <person name="Vignesh N."/>
            <person name="Thabitha A."/>
            <person name="Saravanan R."/>
            <person name="Manigandan V."/>
        </authorList>
    </citation>
    <scope>NUCLEOTIDE SEQUENCE [LARGE SCALE GENOMIC DNA]</scope>
    <source>
        <strain evidence="4 5">CARE-V15</strain>
    </source>
</reference>
<evidence type="ECO:0000256" key="1">
    <source>
        <dbReference type="ARBA" id="ARBA00001917"/>
    </source>
</evidence>
<dbReference type="InterPro" id="IPR029039">
    <property type="entry name" value="Flavoprotein-like_sf"/>
</dbReference>
<dbReference type="GO" id="GO:0016491">
    <property type="term" value="F:oxidoreductase activity"/>
    <property type="evidence" value="ECO:0007669"/>
    <property type="project" value="UniProtKB-ARBA"/>
</dbReference>
<protein>
    <submittedName>
        <fullName evidence="4">NAD(P)H-dependent oxidoreductase</fullName>
    </submittedName>
</protein>
<gene>
    <name evidence="4" type="ORF">I7V36_02375</name>
</gene>
<evidence type="ECO:0000256" key="2">
    <source>
        <dbReference type="ARBA" id="ARBA00022643"/>
    </source>
</evidence>
<dbReference type="PANTHER" id="PTHR30543:SF21">
    <property type="entry name" value="NAD(P)H-DEPENDENT FMN REDUCTASE LOT6"/>
    <property type="match status" value="1"/>
</dbReference>
<accession>A0ABD4KWX7</accession>
<dbReference type="Gene3D" id="3.40.50.360">
    <property type="match status" value="1"/>
</dbReference>
<comment type="caution">
    <text evidence="4">The sequence shown here is derived from an EMBL/GenBank/DDBJ whole genome shotgun (WGS) entry which is preliminary data.</text>
</comment>
<dbReference type="RefSeq" id="WP_198056915.1">
    <property type="nucleotide sequence ID" value="NZ_JAEDAF010000002.1"/>
</dbReference>
<sequence length="204" mass="21785">MSATPAPRILVFAGSTRRGSHNSHLARLAAACLERHGARVTRIDLKDYPLPLYDGDLEATEGLPAQARRLQALLAEHQGLLIASPEYNGFPTPLLKNTLDWMTRPDGERSGLALFADKVAAVVAASPGALGGMRSLGLTRQLLGNLGVMVLPNPLALPRAAQAFGEDGDLEEQAVRERLDALCRRLVSTLGRLHPDDDASGESP</sequence>
<dbReference type="AlphaFoldDB" id="A0ABD4KWX7"/>
<dbReference type="SUPFAM" id="SSF52218">
    <property type="entry name" value="Flavoproteins"/>
    <property type="match status" value="1"/>
</dbReference>
<organism evidence="4 5">
    <name type="scientific">Bisbaumannia pacifica</name>
    <dbReference type="NCBI Taxonomy" id="77098"/>
    <lineage>
        <taxon>Bacteria</taxon>
        <taxon>Pseudomonadati</taxon>
        <taxon>Pseudomonadota</taxon>
        <taxon>Gammaproteobacteria</taxon>
        <taxon>Oceanospirillales</taxon>
        <taxon>Halomonadaceae</taxon>
        <taxon>Bisbaumannia</taxon>
    </lineage>
</organism>
<evidence type="ECO:0000313" key="4">
    <source>
        <dbReference type="EMBL" id="MBH8578927.1"/>
    </source>
</evidence>
<name>A0ABD4KWX7_9GAMM</name>
<dbReference type="PANTHER" id="PTHR30543">
    <property type="entry name" value="CHROMATE REDUCTASE"/>
    <property type="match status" value="1"/>
</dbReference>
<evidence type="ECO:0000259" key="3">
    <source>
        <dbReference type="Pfam" id="PF03358"/>
    </source>
</evidence>
<dbReference type="Proteomes" id="UP000651738">
    <property type="component" value="Unassembled WGS sequence"/>
</dbReference>
<keyword evidence="2" id="KW-0288">FMN</keyword>
<dbReference type="Pfam" id="PF03358">
    <property type="entry name" value="FMN_red"/>
    <property type="match status" value="1"/>
</dbReference>
<dbReference type="InterPro" id="IPR050712">
    <property type="entry name" value="NAD(P)H-dep_reductase"/>
</dbReference>
<evidence type="ECO:0000313" key="5">
    <source>
        <dbReference type="Proteomes" id="UP000651738"/>
    </source>
</evidence>
<dbReference type="EMBL" id="JAEDAF010000002">
    <property type="protein sequence ID" value="MBH8578927.1"/>
    <property type="molecule type" value="Genomic_DNA"/>
</dbReference>
<proteinExistence type="predicted"/>
<feature type="domain" description="NADPH-dependent FMN reductase-like" evidence="3">
    <location>
        <begin position="7"/>
        <end position="160"/>
    </location>
</feature>
<comment type="cofactor">
    <cofactor evidence="1">
        <name>FMN</name>
        <dbReference type="ChEBI" id="CHEBI:58210"/>
    </cofactor>
</comment>
<dbReference type="InterPro" id="IPR005025">
    <property type="entry name" value="FMN_Rdtase-like_dom"/>
</dbReference>
<keyword evidence="2" id="KW-0285">Flavoprotein</keyword>